<dbReference type="SUPFAM" id="SSF88874">
    <property type="entry name" value="Receptor-binding domain of short tail fibre protein gp12"/>
    <property type="match status" value="1"/>
</dbReference>
<protein>
    <recommendedName>
        <fullName evidence="3">Tail fiber protein</fullName>
    </recommendedName>
</protein>
<proteinExistence type="predicted"/>
<gene>
    <name evidence="1" type="ORF">EES38_21535</name>
</gene>
<keyword evidence="2" id="KW-1185">Reference proteome</keyword>
<sequence>MARLHGGRWKVGDIRIWTRPLADIPKNWQLCDGTNGTPDLVDNAPVGAGNLFAQNEKFGQDRYRPSASIGVTTLSQSQMPSHTHTRNFNVASGNGGTKPVGFTNVGSAFTKNTGSTGGSDAHGHSITMGTVTVYQPSIAVYFIMKIK</sequence>
<dbReference type="AlphaFoldDB" id="A0A3N9TBA4"/>
<dbReference type="EMBL" id="RJVQ01000021">
    <property type="protein sequence ID" value="RQW61034.1"/>
    <property type="molecule type" value="Genomic_DNA"/>
</dbReference>
<reference evidence="1 2" key="1">
    <citation type="submission" date="2018-11" db="EMBL/GenBank/DDBJ databases">
        <title>Vibrio LJC006 sp. nov., isolated from seawater during the bloom of the enteromorpha.</title>
        <authorList>
            <person name="Liang J."/>
        </authorList>
    </citation>
    <scope>NUCLEOTIDE SEQUENCE [LARGE SCALE GENOMIC DNA]</scope>
    <source>
        <strain evidence="1 2">LJC006</strain>
    </source>
</reference>
<dbReference type="Proteomes" id="UP000281112">
    <property type="component" value="Unassembled WGS sequence"/>
</dbReference>
<accession>A0A3N9TBA4</accession>
<dbReference type="RefSeq" id="WP_124939258.1">
    <property type="nucleotide sequence ID" value="NZ_RJVQ01000021.1"/>
</dbReference>
<evidence type="ECO:0008006" key="3">
    <source>
        <dbReference type="Google" id="ProtNLM"/>
    </source>
</evidence>
<comment type="caution">
    <text evidence="1">The sequence shown here is derived from an EMBL/GenBank/DDBJ whole genome shotgun (WGS) entry which is preliminary data.</text>
</comment>
<evidence type="ECO:0000313" key="1">
    <source>
        <dbReference type="EMBL" id="RQW61034.1"/>
    </source>
</evidence>
<dbReference type="OrthoDB" id="6174642at2"/>
<name>A0A3N9TBA4_9VIBR</name>
<evidence type="ECO:0000313" key="2">
    <source>
        <dbReference type="Proteomes" id="UP000281112"/>
    </source>
</evidence>
<organism evidence="1 2">
    <name type="scientific">Vibrio viridaestus</name>
    <dbReference type="NCBI Taxonomy" id="2487322"/>
    <lineage>
        <taxon>Bacteria</taxon>
        <taxon>Pseudomonadati</taxon>
        <taxon>Pseudomonadota</taxon>
        <taxon>Gammaproteobacteria</taxon>
        <taxon>Vibrionales</taxon>
        <taxon>Vibrionaceae</taxon>
        <taxon>Vibrio</taxon>
    </lineage>
</organism>